<dbReference type="EMBL" id="VYGV01000013">
    <property type="protein sequence ID" value="NWF46519.1"/>
    <property type="molecule type" value="Genomic_DNA"/>
</dbReference>
<dbReference type="PANTHER" id="PTHR42928:SF5">
    <property type="entry name" value="BLR1237 PROTEIN"/>
    <property type="match status" value="1"/>
</dbReference>
<name>A0A7Y8GX69_9BURK</name>
<dbReference type="Pfam" id="PF03401">
    <property type="entry name" value="TctC"/>
    <property type="match status" value="1"/>
</dbReference>
<keyword evidence="2" id="KW-0732">Signal</keyword>
<organism evidence="3 4">
    <name type="scientific">Hydrogenophaga aromaticivorans</name>
    <dbReference type="NCBI Taxonomy" id="2610898"/>
    <lineage>
        <taxon>Bacteria</taxon>
        <taxon>Pseudomonadati</taxon>
        <taxon>Pseudomonadota</taxon>
        <taxon>Betaproteobacteria</taxon>
        <taxon>Burkholderiales</taxon>
        <taxon>Comamonadaceae</taxon>
        <taxon>Hydrogenophaga</taxon>
    </lineage>
</organism>
<accession>A0A7Y8GX69</accession>
<proteinExistence type="inferred from homology"/>
<comment type="caution">
    <text evidence="3">The sequence shown here is derived from an EMBL/GenBank/DDBJ whole genome shotgun (WGS) entry which is preliminary data.</text>
</comment>
<dbReference type="PROSITE" id="PS51318">
    <property type="entry name" value="TAT"/>
    <property type="match status" value="1"/>
</dbReference>
<evidence type="ECO:0000313" key="3">
    <source>
        <dbReference type="EMBL" id="NWF46519.1"/>
    </source>
</evidence>
<feature type="chain" id="PRO_5030990314" evidence="2">
    <location>
        <begin position="25"/>
        <end position="324"/>
    </location>
</feature>
<dbReference type="SUPFAM" id="SSF53850">
    <property type="entry name" value="Periplasmic binding protein-like II"/>
    <property type="match status" value="1"/>
</dbReference>
<protein>
    <submittedName>
        <fullName evidence="3">Tripartite tricarboxylate transporter substrate binding protein</fullName>
    </submittedName>
</protein>
<dbReference type="PIRSF" id="PIRSF017082">
    <property type="entry name" value="YflP"/>
    <property type="match status" value="1"/>
</dbReference>
<dbReference type="AlphaFoldDB" id="A0A7Y8GX69"/>
<dbReference type="InterPro" id="IPR005064">
    <property type="entry name" value="BUG"/>
</dbReference>
<gene>
    <name evidence="3" type="ORF">F3K02_14860</name>
</gene>
<dbReference type="Gene3D" id="3.40.190.150">
    <property type="entry name" value="Bordetella uptake gene, domain 1"/>
    <property type="match status" value="1"/>
</dbReference>
<dbReference type="Proteomes" id="UP000545507">
    <property type="component" value="Unassembled WGS sequence"/>
</dbReference>
<evidence type="ECO:0000256" key="2">
    <source>
        <dbReference type="SAM" id="SignalP"/>
    </source>
</evidence>
<evidence type="ECO:0000313" key="4">
    <source>
        <dbReference type="Proteomes" id="UP000545507"/>
    </source>
</evidence>
<keyword evidence="4" id="KW-1185">Reference proteome</keyword>
<reference evidence="3 4" key="1">
    <citation type="submission" date="2019-09" db="EMBL/GenBank/DDBJ databases">
        <title>Hydrogenophaga aromatica sp. nov., isolated from a para-xylene-degrading enrichment culture.</title>
        <authorList>
            <person name="Tancsics A."/>
            <person name="Banerjee S."/>
        </authorList>
    </citation>
    <scope>NUCLEOTIDE SEQUENCE [LARGE SCALE GENOMIC DNA]</scope>
    <source>
        <strain evidence="3 4">D2P1</strain>
    </source>
</reference>
<comment type="similarity">
    <text evidence="1">Belongs to the UPF0065 (bug) family.</text>
</comment>
<dbReference type="RefSeq" id="WP_177136423.1">
    <property type="nucleotide sequence ID" value="NZ_VYGV01000013.1"/>
</dbReference>
<evidence type="ECO:0000256" key="1">
    <source>
        <dbReference type="ARBA" id="ARBA00006987"/>
    </source>
</evidence>
<feature type="signal peptide" evidence="2">
    <location>
        <begin position="1"/>
        <end position="24"/>
    </location>
</feature>
<dbReference type="InterPro" id="IPR042100">
    <property type="entry name" value="Bug_dom1"/>
</dbReference>
<dbReference type="PANTHER" id="PTHR42928">
    <property type="entry name" value="TRICARBOXYLATE-BINDING PROTEIN"/>
    <property type="match status" value="1"/>
</dbReference>
<dbReference type="InterPro" id="IPR006311">
    <property type="entry name" value="TAT_signal"/>
</dbReference>
<sequence length="324" mass="34302">MKPTRRIFLAASALLPFAAATAHAQVWPQKPIKIVVTFAPGGSSDIVARLLQPGLQEKLGQTVIVENKPGAGSTIGANEVAKAAPDGYTLLLSNTAPMSISPFMMDKAPYDPVKSFTHIAHIGSVPNVFVVHPSVPARTMPELVKWISAQTTPVNYGSGGVGSIGHIVGEMFKNQYKLKMEHVPYKGSSPMHTDLLGGQLQFAVDTLTQNVPYMKDGKLVGIAVTSRARAPMSPNVPSVVEAGYPKLLAENFLGISAPAGTPKDVVDKVNAAVADVVSRPDVAKRLADLGVAVEKMTSAEFTKFVSDQVTEWAPEVKASGARLN</sequence>
<dbReference type="CDD" id="cd13578">
    <property type="entry name" value="PBP2_Bug27"/>
    <property type="match status" value="1"/>
</dbReference>
<dbReference type="Gene3D" id="3.40.190.10">
    <property type="entry name" value="Periplasmic binding protein-like II"/>
    <property type="match status" value="1"/>
</dbReference>